<keyword evidence="2" id="KW-0812">Transmembrane</keyword>
<proteinExistence type="predicted"/>
<comment type="caution">
    <text evidence="3">The sequence shown here is derived from an EMBL/GenBank/DDBJ whole genome shotgun (WGS) entry which is preliminary data.</text>
</comment>
<keyword evidence="4" id="KW-1185">Reference proteome</keyword>
<reference evidence="3 4" key="1">
    <citation type="submission" date="2012-10" db="EMBL/GenBank/DDBJ databases">
        <title>The draft sequence of the Mycobacterium pheli genome.</title>
        <authorList>
            <person name="Pettersson B.M.F."/>
            <person name="Das S."/>
            <person name="Dasgupta S."/>
            <person name="Bhattacharya A."/>
            <person name="Kirsebom L.A."/>
        </authorList>
    </citation>
    <scope>NUCLEOTIDE SEQUENCE [LARGE SCALE GENOMIC DNA]</scope>
    <source>
        <strain evidence="3 4">CCUG 21000</strain>
    </source>
</reference>
<name>A0A5N5VDK7_MYCPH</name>
<accession>A0A5N5VDK7</accession>
<feature type="transmembrane region" description="Helical" evidence="2">
    <location>
        <begin position="21"/>
        <end position="46"/>
    </location>
</feature>
<dbReference type="RefSeq" id="WP_061492313.1">
    <property type="nucleotide sequence ID" value="NZ_ANBO01000001.1"/>
</dbReference>
<dbReference type="GeneID" id="74305073"/>
<keyword evidence="2" id="KW-0472">Membrane</keyword>
<sequence>MIGDRFFRSDLPGRLVLRRRLLLWSTPVLVLMLLFAAKLASVGVLGNRLPEQFADRDRAGMESTLSKLGIGSIGPGYRELLALGDATMLGGQLQTAHDHFRAAHGKEPGACPPRGNFAITSEVISDSYVKEGKFFQARTLLEEAVAAAEGDTGCFATFSSPNVEIQAHVADTPERLSDKLTALKGGFLTETADGFDYLRTPGGGIDFGDPGADPPCPLDSDDDAALADCVRDQDAERAAKVAEAERAAAAERDAAPPPPTAPPAPGAAPPPPPPAPGQPVIAPEPAPGEQTVEFPGELEEVQKGEPWFCTPDGQPLGDLSAEMCKTAGPLP</sequence>
<evidence type="ECO:0000256" key="1">
    <source>
        <dbReference type="SAM" id="MobiDB-lite"/>
    </source>
</evidence>
<evidence type="ECO:0000313" key="3">
    <source>
        <dbReference type="EMBL" id="KAB7760024.1"/>
    </source>
</evidence>
<protein>
    <submittedName>
        <fullName evidence="3">Uncharacterized protein</fullName>
    </submittedName>
</protein>
<feature type="compositionally biased region" description="Pro residues" evidence="1">
    <location>
        <begin position="255"/>
        <end position="286"/>
    </location>
</feature>
<keyword evidence="2" id="KW-1133">Transmembrane helix</keyword>
<dbReference type="Proteomes" id="UP000325690">
    <property type="component" value="Unassembled WGS sequence"/>
</dbReference>
<evidence type="ECO:0000313" key="4">
    <source>
        <dbReference type="Proteomes" id="UP000325690"/>
    </source>
</evidence>
<gene>
    <name evidence="3" type="ORF">MPHL21000_00450</name>
</gene>
<organism evidence="3 4">
    <name type="scientific">Mycolicibacterium phlei DSM 43239 = CCUG 21000</name>
    <dbReference type="NCBI Taxonomy" id="1226750"/>
    <lineage>
        <taxon>Bacteria</taxon>
        <taxon>Bacillati</taxon>
        <taxon>Actinomycetota</taxon>
        <taxon>Actinomycetes</taxon>
        <taxon>Mycobacteriales</taxon>
        <taxon>Mycobacteriaceae</taxon>
        <taxon>Mycolicibacterium</taxon>
    </lineage>
</organism>
<evidence type="ECO:0000256" key="2">
    <source>
        <dbReference type="SAM" id="Phobius"/>
    </source>
</evidence>
<dbReference type="AlphaFoldDB" id="A0A5N5VDK7"/>
<feature type="compositionally biased region" description="Basic and acidic residues" evidence="1">
    <location>
        <begin position="242"/>
        <end position="254"/>
    </location>
</feature>
<feature type="region of interest" description="Disordered" evidence="1">
    <location>
        <begin position="242"/>
        <end position="331"/>
    </location>
</feature>
<dbReference type="EMBL" id="ANBP01000001">
    <property type="protein sequence ID" value="KAB7760024.1"/>
    <property type="molecule type" value="Genomic_DNA"/>
</dbReference>